<protein>
    <submittedName>
        <fullName evidence="1">Uncharacterized protein</fullName>
    </submittedName>
</protein>
<dbReference type="AlphaFoldDB" id="A0A0E9SHN8"/>
<proteinExistence type="predicted"/>
<evidence type="ECO:0000313" key="1">
    <source>
        <dbReference type="EMBL" id="JAH40205.1"/>
    </source>
</evidence>
<reference evidence="1" key="1">
    <citation type="submission" date="2014-11" db="EMBL/GenBank/DDBJ databases">
        <authorList>
            <person name="Amaro Gonzalez C."/>
        </authorList>
    </citation>
    <scope>NUCLEOTIDE SEQUENCE</scope>
</reference>
<organism evidence="1">
    <name type="scientific">Anguilla anguilla</name>
    <name type="common">European freshwater eel</name>
    <name type="synonym">Muraena anguilla</name>
    <dbReference type="NCBI Taxonomy" id="7936"/>
    <lineage>
        <taxon>Eukaryota</taxon>
        <taxon>Metazoa</taxon>
        <taxon>Chordata</taxon>
        <taxon>Craniata</taxon>
        <taxon>Vertebrata</taxon>
        <taxon>Euteleostomi</taxon>
        <taxon>Actinopterygii</taxon>
        <taxon>Neopterygii</taxon>
        <taxon>Teleostei</taxon>
        <taxon>Anguilliformes</taxon>
        <taxon>Anguillidae</taxon>
        <taxon>Anguilla</taxon>
    </lineage>
</organism>
<accession>A0A0E9SHN8</accession>
<dbReference type="EMBL" id="GBXM01068372">
    <property type="protein sequence ID" value="JAH40205.1"/>
    <property type="molecule type" value="Transcribed_RNA"/>
</dbReference>
<sequence length="23" mass="2786">MLMFASRDSLKFPTSDTFHFYFP</sequence>
<reference evidence="1" key="2">
    <citation type="journal article" date="2015" name="Fish Shellfish Immunol.">
        <title>Early steps in the European eel (Anguilla anguilla)-Vibrio vulnificus interaction in the gills: Role of the RtxA13 toxin.</title>
        <authorList>
            <person name="Callol A."/>
            <person name="Pajuelo D."/>
            <person name="Ebbesson L."/>
            <person name="Teles M."/>
            <person name="MacKenzie S."/>
            <person name="Amaro C."/>
        </authorList>
    </citation>
    <scope>NUCLEOTIDE SEQUENCE</scope>
</reference>
<name>A0A0E9SHN8_ANGAN</name>